<dbReference type="PROSITE" id="PS00232">
    <property type="entry name" value="CADHERIN_1"/>
    <property type="match status" value="8"/>
</dbReference>
<dbReference type="Proteomes" id="UP000694843">
    <property type="component" value="Unplaced"/>
</dbReference>
<dbReference type="SMART" id="SM00282">
    <property type="entry name" value="LamG"/>
    <property type="match status" value="1"/>
</dbReference>
<dbReference type="Pfam" id="PF00008">
    <property type="entry name" value="EGF"/>
    <property type="match status" value="2"/>
</dbReference>
<feature type="domain" description="EGF-like" evidence="17">
    <location>
        <begin position="2277"/>
        <end position="2313"/>
    </location>
</feature>
<keyword evidence="3 14" id="KW-0245">EGF-like domain</keyword>
<dbReference type="GO" id="GO:0007163">
    <property type="term" value="P:establishment or maintenance of cell polarity"/>
    <property type="evidence" value="ECO:0007669"/>
    <property type="project" value="UniProtKB-ARBA"/>
</dbReference>
<dbReference type="Gene3D" id="2.60.120.200">
    <property type="match status" value="1"/>
</dbReference>
<feature type="domain" description="EGF-like" evidence="17">
    <location>
        <begin position="2350"/>
        <end position="2375"/>
    </location>
</feature>
<keyword evidence="11 14" id="KW-1015">Disulfide bond</keyword>
<dbReference type="RefSeq" id="XP_047739168.1">
    <property type="nucleotide sequence ID" value="XM_047883212.1"/>
</dbReference>
<evidence type="ECO:0000256" key="12">
    <source>
        <dbReference type="ARBA" id="ARBA00023180"/>
    </source>
</evidence>
<feature type="disulfide bond" evidence="14">
    <location>
        <begin position="2026"/>
        <end position="2035"/>
    </location>
</feature>
<evidence type="ECO:0000256" key="11">
    <source>
        <dbReference type="ARBA" id="ARBA00023157"/>
    </source>
</evidence>
<dbReference type="SMART" id="SM00181">
    <property type="entry name" value="EGF"/>
    <property type="match status" value="5"/>
</dbReference>
<feature type="domain" description="Cadherin" evidence="18">
    <location>
        <begin position="624"/>
        <end position="727"/>
    </location>
</feature>
<evidence type="ECO:0000256" key="6">
    <source>
        <dbReference type="ARBA" id="ARBA00022737"/>
    </source>
</evidence>
<dbReference type="InterPro" id="IPR002126">
    <property type="entry name" value="Cadherin-like_dom"/>
</dbReference>
<gene>
    <name evidence="20" type="primary">LOC108676219</name>
</gene>
<dbReference type="FunFam" id="2.60.40.60:FF:000005">
    <property type="entry name" value="Protocadherin 9"/>
    <property type="match status" value="1"/>
</dbReference>
<feature type="disulfide bond" evidence="14">
    <location>
        <begin position="2303"/>
        <end position="2312"/>
    </location>
</feature>
<dbReference type="InterPro" id="IPR018097">
    <property type="entry name" value="EGF_Ca-bd_CS"/>
</dbReference>
<feature type="domain" description="Cadherin" evidence="18">
    <location>
        <begin position="522"/>
        <end position="623"/>
    </location>
</feature>
<proteinExistence type="predicted"/>
<feature type="domain" description="EGF-like" evidence="17">
    <location>
        <begin position="2239"/>
        <end position="2275"/>
    </location>
</feature>
<dbReference type="PROSITE" id="PS01187">
    <property type="entry name" value="EGF_CA"/>
    <property type="match status" value="1"/>
</dbReference>
<comment type="caution">
    <text evidence="14">Lacks conserved residue(s) required for the propagation of feature annotation.</text>
</comment>
<feature type="domain" description="EGF-like" evidence="17">
    <location>
        <begin position="1998"/>
        <end position="2036"/>
    </location>
</feature>
<feature type="domain" description="Cadherin" evidence="18">
    <location>
        <begin position="1108"/>
        <end position="1141"/>
    </location>
</feature>
<keyword evidence="12" id="KW-0325">Glycoprotein</keyword>
<dbReference type="InterPro" id="IPR050971">
    <property type="entry name" value="Cadherin-domain_protein"/>
</dbReference>
<comment type="subcellular location">
    <subcellularLocation>
        <location evidence="1">Cell membrane</location>
        <topology evidence="1">Single-pass type I membrane protein</topology>
    </subcellularLocation>
</comment>
<evidence type="ECO:0000256" key="4">
    <source>
        <dbReference type="ARBA" id="ARBA00022692"/>
    </source>
</evidence>
<feature type="region of interest" description="Disordered" evidence="15">
    <location>
        <begin position="2664"/>
        <end position="2703"/>
    </location>
</feature>
<evidence type="ECO:0000313" key="20">
    <source>
        <dbReference type="RefSeq" id="XP_047739168.1"/>
    </source>
</evidence>
<feature type="domain" description="Cadherin" evidence="18">
    <location>
        <begin position="86"/>
        <end position="188"/>
    </location>
</feature>
<dbReference type="PROSITE" id="PS50026">
    <property type="entry name" value="EGF_3"/>
    <property type="match status" value="5"/>
</dbReference>
<organism evidence="19 20">
    <name type="scientific">Hyalella azteca</name>
    <name type="common">Amphipod</name>
    <dbReference type="NCBI Taxonomy" id="294128"/>
    <lineage>
        <taxon>Eukaryota</taxon>
        <taxon>Metazoa</taxon>
        <taxon>Ecdysozoa</taxon>
        <taxon>Arthropoda</taxon>
        <taxon>Crustacea</taxon>
        <taxon>Multicrustacea</taxon>
        <taxon>Malacostraca</taxon>
        <taxon>Eumalacostraca</taxon>
        <taxon>Peracarida</taxon>
        <taxon>Amphipoda</taxon>
        <taxon>Senticaudata</taxon>
        <taxon>Talitrida</taxon>
        <taxon>Talitroidea</taxon>
        <taxon>Hyalellidae</taxon>
        <taxon>Hyalella</taxon>
    </lineage>
</organism>
<feature type="domain" description="Laminin G" evidence="16">
    <location>
        <begin position="2055"/>
        <end position="2233"/>
    </location>
</feature>
<feature type="domain" description="Cadherin" evidence="18">
    <location>
        <begin position="189"/>
        <end position="315"/>
    </location>
</feature>
<dbReference type="GO" id="GO:0001736">
    <property type="term" value="P:establishment of planar polarity"/>
    <property type="evidence" value="ECO:0007669"/>
    <property type="project" value="UniProtKB-ARBA"/>
</dbReference>
<name>A0A979FRA3_HYAAZ</name>
<feature type="domain" description="Cadherin" evidence="18">
    <location>
        <begin position="316"/>
        <end position="413"/>
    </location>
</feature>
<dbReference type="GO" id="GO:0048513">
    <property type="term" value="P:animal organ development"/>
    <property type="evidence" value="ECO:0007669"/>
    <property type="project" value="UniProtKB-ARBA"/>
</dbReference>
<evidence type="ECO:0000259" key="17">
    <source>
        <dbReference type="PROSITE" id="PS50026"/>
    </source>
</evidence>
<dbReference type="InterPro" id="IPR001881">
    <property type="entry name" value="EGF-like_Ca-bd_dom"/>
</dbReference>
<dbReference type="PANTHER" id="PTHR24025:SF23">
    <property type="entry name" value="NEURAL-CADHERIN"/>
    <property type="match status" value="1"/>
</dbReference>
<dbReference type="SUPFAM" id="SSF49313">
    <property type="entry name" value="Cadherin-like"/>
    <property type="match status" value="18"/>
</dbReference>
<dbReference type="GeneID" id="108676219"/>
<feature type="disulfide bond" evidence="14">
    <location>
        <begin position="2265"/>
        <end position="2274"/>
    </location>
</feature>
<reference evidence="20" key="1">
    <citation type="submission" date="2025-08" db="UniProtKB">
        <authorList>
            <consortium name="RefSeq"/>
        </authorList>
    </citation>
    <scope>IDENTIFICATION</scope>
    <source>
        <tissue evidence="20">Whole organism</tissue>
    </source>
</reference>
<keyword evidence="9" id="KW-1133">Transmembrane helix</keyword>
<feature type="compositionally biased region" description="Basic and acidic residues" evidence="15">
    <location>
        <begin position="2671"/>
        <end position="2703"/>
    </location>
</feature>
<dbReference type="FunFam" id="2.60.40.60:FF:000024">
    <property type="entry name" value="FAT atypical cadherin 3"/>
    <property type="match status" value="1"/>
</dbReference>
<feature type="domain" description="Cadherin" evidence="18">
    <location>
        <begin position="1748"/>
        <end position="1825"/>
    </location>
</feature>
<keyword evidence="19" id="KW-1185">Reference proteome</keyword>
<dbReference type="PRINTS" id="PR00205">
    <property type="entry name" value="CADHERIN"/>
</dbReference>
<keyword evidence="2" id="KW-1003">Cell membrane</keyword>
<evidence type="ECO:0000256" key="8">
    <source>
        <dbReference type="ARBA" id="ARBA00022889"/>
    </source>
</evidence>
<evidence type="ECO:0000256" key="7">
    <source>
        <dbReference type="ARBA" id="ARBA00022837"/>
    </source>
</evidence>
<dbReference type="FunFam" id="2.60.40.60:FF:000033">
    <property type="entry name" value="FAT atypical cadherin 1"/>
    <property type="match status" value="1"/>
</dbReference>
<evidence type="ECO:0000259" key="18">
    <source>
        <dbReference type="PROSITE" id="PS50268"/>
    </source>
</evidence>
<feature type="domain" description="Cadherin" evidence="18">
    <location>
        <begin position="902"/>
        <end position="986"/>
    </location>
</feature>
<protein>
    <submittedName>
        <fullName evidence="20">Fat-like cadherin-related tumor suppressor homolog</fullName>
    </submittedName>
</protein>
<feature type="domain" description="EGF-like" evidence="17">
    <location>
        <begin position="2314"/>
        <end position="2348"/>
    </location>
</feature>
<dbReference type="GO" id="GO:0008104">
    <property type="term" value="P:intracellular protein localization"/>
    <property type="evidence" value="ECO:0007669"/>
    <property type="project" value="UniProtKB-ARBA"/>
</dbReference>
<evidence type="ECO:0000256" key="13">
    <source>
        <dbReference type="PROSITE-ProRule" id="PRU00043"/>
    </source>
</evidence>
<dbReference type="CDD" id="cd00054">
    <property type="entry name" value="EGF_CA"/>
    <property type="match status" value="4"/>
</dbReference>
<evidence type="ECO:0000256" key="2">
    <source>
        <dbReference type="ARBA" id="ARBA00022475"/>
    </source>
</evidence>
<dbReference type="GO" id="GO:0007156">
    <property type="term" value="P:homophilic cell adhesion via plasma membrane adhesion molecules"/>
    <property type="evidence" value="ECO:0007669"/>
    <property type="project" value="InterPro"/>
</dbReference>
<dbReference type="CDD" id="cd11304">
    <property type="entry name" value="Cadherin_repeat"/>
    <property type="match status" value="16"/>
</dbReference>
<dbReference type="PANTHER" id="PTHR24025">
    <property type="entry name" value="DESMOGLEIN FAMILY MEMBER"/>
    <property type="match status" value="1"/>
</dbReference>
<feature type="domain" description="Cadherin" evidence="18">
    <location>
        <begin position="1243"/>
        <end position="1344"/>
    </location>
</feature>
<dbReference type="InterPro" id="IPR001791">
    <property type="entry name" value="Laminin_G"/>
</dbReference>
<dbReference type="PROSITE" id="PS01186">
    <property type="entry name" value="EGF_2"/>
    <property type="match status" value="1"/>
</dbReference>
<dbReference type="Gene3D" id="2.60.40.60">
    <property type="entry name" value="Cadherins"/>
    <property type="match status" value="18"/>
</dbReference>
<feature type="domain" description="Cadherin" evidence="18">
    <location>
        <begin position="1628"/>
        <end position="1726"/>
    </location>
</feature>
<evidence type="ECO:0000256" key="3">
    <source>
        <dbReference type="ARBA" id="ARBA00022536"/>
    </source>
</evidence>
<feature type="domain" description="Cadherin" evidence="18">
    <location>
        <begin position="424"/>
        <end position="521"/>
    </location>
</feature>
<feature type="non-terminal residue" evidence="20">
    <location>
        <position position="1"/>
    </location>
</feature>
<evidence type="ECO:0000313" key="19">
    <source>
        <dbReference type="Proteomes" id="UP000694843"/>
    </source>
</evidence>
<dbReference type="Pfam" id="PF02210">
    <property type="entry name" value="Laminin_G_2"/>
    <property type="match status" value="1"/>
</dbReference>
<dbReference type="PROSITE" id="PS50268">
    <property type="entry name" value="CADHERIN_2"/>
    <property type="match status" value="17"/>
</dbReference>
<keyword evidence="5" id="KW-0732">Signal</keyword>
<dbReference type="InterPro" id="IPR020894">
    <property type="entry name" value="Cadherin_CS"/>
</dbReference>
<keyword evidence="4" id="KW-0812">Transmembrane</keyword>
<keyword evidence="8" id="KW-0130">Cell adhesion</keyword>
<evidence type="ECO:0000256" key="1">
    <source>
        <dbReference type="ARBA" id="ARBA00004251"/>
    </source>
</evidence>
<dbReference type="InterPro" id="IPR015919">
    <property type="entry name" value="Cadherin-like_sf"/>
</dbReference>
<dbReference type="OrthoDB" id="6252479at2759"/>
<sequence>GVLVAELRAVDDDFNNESPLHYTIVDGNEEATFAIDEKTGVVTVADASRLKAFYKLKVTASDGLLSTSTSLNIAVSELPPSGLRFYQEKYFGKVQEELSSVTRVALVQAMGKDLNEHLTYRLLTPTSYFSIGETSGVLHTTGVPLDRETRSNHLLLVEVNSARSRVARASQVQVHVVVTDVNDNAPIFYGTPYFAIVGKNSKVGSKIIKVEARDADEGPNALIQYRLLEESSGIGSQRFGINRMRNKTKKRLGLKKNIEMFSIDLESGEVRLSGALDPLYDVYNLVVEAYDSGIPSLSTETSITVRVVDEYAPVFEQQHYAGVVQESAERGYAVLKVSARCPQGHALLYTLSPPGPFDVDYNSGVVRVTDELDFEESQNYTLTVRATDMITAHFVEVFLEIFVQDANDNYPKFHHQYFNPKTWEAASPGTSVLKILTKDKDTGDNAGVVYSIEGLTNDTGRSDFFIDSNTGLVKLNAILDREHKDRHLFFVTATDSGVPRLSSTAVVEVTVTDMNDNAPMFGAAVYECQVSEEAKRGHFVMSLAAKDLDEPQRHALKYFIVGGNDLQAFRIQQDLGVIRVLNEEQMRSRYVHHLNVSVNDGVFSARTRVMIHVQPANNHSPTFKKSDYVASVRENLPANSYVTTVLAVDLDSGKYGNVTYSLQSEEDHDYFAIGRTTGVIHTRKPLDREVSPGPLHLTVAAEDGGGRRGFTYVAVTVADDNDNAPVFDAPRYRAFVAANSTAGTLLLVVRATDPDAAENGTVLYGLHSSAPDSVQSTISVGKLSGELRLLRDLHPTALRLIRDLHPTGEYCSVLLETCTQRVSSAASSPRPAPNGSVSLRLLRDLLPTGSSKLEFLVTARNEGPSDQRKGETLVDVVILVTAGETRAPFFTAPEYTFSVMEDAEPEHPLSNTEKIVYSVQWGLENESPPLMVTTDGSLQLTTVLDAERRRVLNVIVTAAVSSASDYTSMTRVTVMVEDVNDEVPAFDRAEYHARLPENTPPGSSVLRVIGRDRDHGANSDLRYLLLEDDALLEEEPQFTVDPYSGWIILNTELDAETISTHHLKVEVWDNGRTPLSAVTTVVVTVVDCNDNPPVFNNSRLRCGITGQQFQVEVWDNGRTPLSAVTTVVVTVVDCNDNPPVFSPSVADVINVSEDVLVGSVVSDVSVTDADTDSSYRQFFIVGGNERQDFVISASGQLMVQKQLDREKQDNYALEIAVSDGLFSSLAKIQVVVTDVNDNPPLCRTPYYEHVVSEGASPGTLLMRVDAHDADLNAKLSYHISGTGANRFSVDPGSGNLSILKRLDREKHREYLIKVRVMDDGMPDWQCSSEVRVVLSDVNDNPPAFDRPTYQVNVPENSPGARLLTRVYASDADSGVNQRVSYYLVDSSSIISSSFSRTRDGLFELDSVTGILRVTRTLDREQQASYNLTVEARDQGTPPLSSRASVIVTVSGVQQQALSIDTHTGVISVMKSLNYEHTRQYLLTVRATDSGEVPLSTDVAVNVTVTDVNDNAPVFVQETYTAQISEDADVGERLIQVMATDLDSGLNGRLIYKMADGNEGDRFAVDAQTGWIIVQKTLDRETRAEYQLVAVAADSGSPPRTGTAVVNVQITDANDNPPVIHFNNRTLFIQEDRPPGQRLLRLKVTDADGNSGGNAGPFAFELLSGNSRGDFRITQNGDLLTAVSFAERGLPVYRLQVRVHDNGRPHLHTDVWLIVQVVESSKFPPVVRPLHVLAMLPTDDYRGGSLGLVRASDQDPYDQLTYDLSNNSATGLFKIDFETGELHAVKALLAGQYDIAVTASDGKFQSSGTAEVLVRYVEDEMISNGLIVVLSGASLNEFVLSFRRTFIRGISNALNVNNDAVQILSIQNSGNNIQQDDASSEGLMMKMAPEMEQSSEISVLFCVKKPFGKQFYSRIDLYNKLMSDVSVFESTLGLRVVRIAGNLCHDMTCSNGHCEDLIDLVDTPVVVSTEALNFIAVEHIHKGVCVCPAGYTGRLCDEVLNKCAFKPCAQFKECVPSETDRGFSCRCPTGFVGTTCSKKATECSGKKFTPQCYSPSSPLSFEGKGFVQYSIRSSFVDNFTFSTWFRTSHPSGNLLFISGRIDYCSLELRDGRVTYRWELGSGQGYTSVSSPPLNDSLWHHVALSHNRRQAHLVIDGTHTSTGTSPGSNEELNLESSQIFLGAEVMPWHYEDYTSRNLVGCIDNPHFNKEALPINDVKSTVSSALVRSHNTVPFCPEVLENAGVCSSLPCLNGGECTEKDGVFKCHCRSRFKGRQCEIDTEPCASSPCLNNGICIRDGYSYKCQCPAHVSGSRCQLLYCSPNPCLNEGMCEESNAGPICHCRGFKGIYCNEDINECDEAPCQQGGTCINTYGGFNCILQRRGAGRGAAPALLTAGSEQGAAGTDVVSVTQLYDARGDALCAETLPQYSRDYIVMGRLNTFNLQHLPPPEPDPELNQDVSSPKCEGEASAALATVLPPPSFAASDEDVWQTATPASSGATVPPQPPATSQYQTSQVLQVVANSVNGGATMQFSSSFSDDITAANANARNNATLATFERQPPSQALADCNTPKRNETYRLERTGHMTNPPDLVPVSDLMTHVSATGPPSSTFVSLTIGRDRASPSGGSSPQPGGVVAYDSQTLCPMKLASKDKANKFGSLPRFVSSVSGSSAKVDISEGRGEEWQPRELGHSEDAGETFKPEMVSRV</sequence>
<evidence type="ECO:0000256" key="14">
    <source>
        <dbReference type="PROSITE-ProRule" id="PRU00076"/>
    </source>
</evidence>
<dbReference type="PROSITE" id="PS50025">
    <property type="entry name" value="LAM_G_DOMAIN"/>
    <property type="match status" value="1"/>
</dbReference>
<dbReference type="CDD" id="cd00110">
    <property type="entry name" value="LamG"/>
    <property type="match status" value="1"/>
</dbReference>
<feature type="domain" description="Cadherin" evidence="18">
    <location>
        <begin position="1143"/>
        <end position="1247"/>
    </location>
</feature>
<dbReference type="KEGG" id="hazt:108676219"/>
<dbReference type="PROSITE" id="PS00022">
    <property type="entry name" value="EGF_1"/>
    <property type="match status" value="3"/>
</dbReference>
<dbReference type="Pfam" id="PF00028">
    <property type="entry name" value="Cadherin"/>
    <property type="match status" value="13"/>
</dbReference>
<keyword evidence="7 13" id="KW-0106">Calcium</keyword>
<feature type="domain" description="Cadherin" evidence="18">
    <location>
        <begin position="1345"/>
        <end position="1514"/>
    </location>
</feature>
<evidence type="ECO:0000256" key="15">
    <source>
        <dbReference type="SAM" id="MobiDB-lite"/>
    </source>
</evidence>
<dbReference type="Gene3D" id="2.10.25.10">
    <property type="entry name" value="Laminin"/>
    <property type="match status" value="4"/>
</dbReference>
<dbReference type="OMA" id="MECACRE"/>
<evidence type="ECO:0000256" key="10">
    <source>
        <dbReference type="ARBA" id="ARBA00023136"/>
    </source>
</evidence>
<dbReference type="GO" id="GO:0005886">
    <property type="term" value="C:plasma membrane"/>
    <property type="evidence" value="ECO:0007669"/>
    <property type="project" value="UniProtKB-SubCell"/>
</dbReference>
<dbReference type="FunFam" id="2.60.40.60:FF:000053">
    <property type="entry name" value="FAT atypical cadherin 3"/>
    <property type="match status" value="1"/>
</dbReference>
<dbReference type="GO" id="GO:0005509">
    <property type="term" value="F:calcium ion binding"/>
    <property type="evidence" value="ECO:0007669"/>
    <property type="project" value="UniProtKB-UniRule"/>
</dbReference>
<feature type="disulfide bond" evidence="14">
    <location>
        <begin position="2007"/>
        <end position="2024"/>
    </location>
</feature>
<dbReference type="FunFam" id="2.60.40.60:FF:000026">
    <property type="entry name" value="FAT atypical cadherin 1"/>
    <property type="match status" value="1"/>
</dbReference>
<dbReference type="FunFam" id="2.60.40.60:FF:000015">
    <property type="entry name" value="FAT atypical cadherin 1"/>
    <property type="match status" value="1"/>
</dbReference>
<keyword evidence="6" id="KW-0677">Repeat</keyword>
<dbReference type="SMART" id="SM00112">
    <property type="entry name" value="CA"/>
    <property type="match status" value="16"/>
</dbReference>
<feature type="domain" description="Cadherin" evidence="18">
    <location>
        <begin position="728"/>
        <end position="890"/>
    </location>
</feature>
<accession>A0A979FRA3</accession>
<dbReference type="InterPro" id="IPR013320">
    <property type="entry name" value="ConA-like_dom_sf"/>
</dbReference>
<dbReference type="FunFam" id="2.60.40.60:FF:000020">
    <property type="entry name" value="Dachsous cadherin-related 1b"/>
    <property type="match status" value="3"/>
</dbReference>
<dbReference type="SUPFAM" id="SSF57196">
    <property type="entry name" value="EGF/Laminin"/>
    <property type="match status" value="3"/>
</dbReference>
<evidence type="ECO:0000259" key="16">
    <source>
        <dbReference type="PROSITE" id="PS50025"/>
    </source>
</evidence>
<feature type="domain" description="Cadherin" evidence="18">
    <location>
        <begin position="987"/>
        <end position="1095"/>
    </location>
</feature>
<evidence type="ECO:0000256" key="5">
    <source>
        <dbReference type="ARBA" id="ARBA00022729"/>
    </source>
</evidence>
<keyword evidence="10" id="KW-0472">Membrane</keyword>
<evidence type="ECO:0000256" key="9">
    <source>
        <dbReference type="ARBA" id="ARBA00022989"/>
    </source>
</evidence>
<feature type="domain" description="Cadherin" evidence="18">
    <location>
        <begin position="1"/>
        <end position="85"/>
    </location>
</feature>
<feature type="domain" description="Cadherin" evidence="18">
    <location>
        <begin position="1515"/>
        <end position="1619"/>
    </location>
</feature>
<dbReference type="GO" id="GO:0005911">
    <property type="term" value="C:cell-cell junction"/>
    <property type="evidence" value="ECO:0007669"/>
    <property type="project" value="TreeGrafter"/>
</dbReference>
<dbReference type="SUPFAM" id="SSF49899">
    <property type="entry name" value="Concanavalin A-like lectins/glucanases"/>
    <property type="match status" value="1"/>
</dbReference>
<dbReference type="InterPro" id="IPR000742">
    <property type="entry name" value="EGF"/>
</dbReference>
<dbReference type="SMART" id="SM00179">
    <property type="entry name" value="EGF_CA"/>
    <property type="match status" value="4"/>
</dbReference>